<reference evidence="1 2" key="1">
    <citation type="submission" date="2016-07" db="EMBL/GenBank/DDBJ databases">
        <title>Pervasive Adenine N6-methylation of Active Genes in Fungi.</title>
        <authorList>
            <consortium name="DOE Joint Genome Institute"/>
            <person name="Mondo S.J."/>
            <person name="Dannebaum R.O."/>
            <person name="Kuo R.C."/>
            <person name="Labutti K."/>
            <person name="Haridas S."/>
            <person name="Kuo A."/>
            <person name="Salamov A."/>
            <person name="Ahrendt S.R."/>
            <person name="Lipzen A."/>
            <person name="Sullivan W."/>
            <person name="Andreopoulos W.B."/>
            <person name="Clum A."/>
            <person name="Lindquist E."/>
            <person name="Daum C."/>
            <person name="Ramamoorthy G.K."/>
            <person name="Gryganskyi A."/>
            <person name="Culley D."/>
            <person name="Magnuson J.K."/>
            <person name="James T.Y."/>
            <person name="O'Malley M.A."/>
            <person name="Stajich J.E."/>
            <person name="Spatafora J.W."/>
            <person name="Visel A."/>
            <person name="Grigoriev I.V."/>
        </authorList>
    </citation>
    <scope>NUCLEOTIDE SEQUENCE [LARGE SCALE GENOMIC DNA]</scope>
    <source>
        <strain evidence="1 2">NRRL 3301</strain>
    </source>
</reference>
<evidence type="ECO:0000313" key="2">
    <source>
        <dbReference type="Proteomes" id="UP000242146"/>
    </source>
</evidence>
<evidence type="ECO:0000313" key="1">
    <source>
        <dbReference type="EMBL" id="ORX42721.1"/>
    </source>
</evidence>
<protein>
    <submittedName>
        <fullName evidence="1">Uncharacterized protein</fullName>
    </submittedName>
</protein>
<accession>A0A1X2G2C1</accession>
<proteinExistence type="predicted"/>
<organism evidence="1 2">
    <name type="scientific">Hesseltinella vesiculosa</name>
    <dbReference type="NCBI Taxonomy" id="101127"/>
    <lineage>
        <taxon>Eukaryota</taxon>
        <taxon>Fungi</taxon>
        <taxon>Fungi incertae sedis</taxon>
        <taxon>Mucoromycota</taxon>
        <taxon>Mucoromycotina</taxon>
        <taxon>Mucoromycetes</taxon>
        <taxon>Mucorales</taxon>
        <taxon>Cunninghamellaceae</taxon>
        <taxon>Hesseltinella</taxon>
    </lineage>
</organism>
<dbReference type="EMBL" id="MCGT01000063">
    <property type="protein sequence ID" value="ORX42721.1"/>
    <property type="molecule type" value="Genomic_DNA"/>
</dbReference>
<keyword evidence="2" id="KW-1185">Reference proteome</keyword>
<dbReference type="Proteomes" id="UP000242146">
    <property type="component" value="Unassembled WGS sequence"/>
</dbReference>
<dbReference type="AlphaFoldDB" id="A0A1X2G2C1"/>
<comment type="caution">
    <text evidence="1">The sequence shown here is derived from an EMBL/GenBank/DDBJ whole genome shotgun (WGS) entry which is preliminary data.</text>
</comment>
<name>A0A1X2G2C1_9FUNG</name>
<sequence>MAPGKDTFFGATKPSFETLFEEPDLMARKTISDAERILEAALDLSNVLQTVPTKFFTNIVEVYQVVQDKLGPVVGISPVQSDFHKKDMLMLDTEFLVMPRKPDLRLPQT</sequence>
<gene>
    <name evidence="1" type="ORF">DM01DRAFT_1379002</name>
</gene>